<evidence type="ECO:0008006" key="4">
    <source>
        <dbReference type="Google" id="ProtNLM"/>
    </source>
</evidence>
<feature type="compositionally biased region" description="Polar residues" evidence="1">
    <location>
        <begin position="12"/>
        <end position="22"/>
    </location>
</feature>
<feature type="compositionally biased region" description="Polar residues" evidence="1">
    <location>
        <begin position="132"/>
        <end position="151"/>
    </location>
</feature>
<dbReference type="PRINTS" id="PR00929">
    <property type="entry name" value="ATHOOK"/>
</dbReference>
<protein>
    <recommendedName>
        <fullName evidence="4">AT hook domain-containing protein</fullName>
    </recommendedName>
</protein>
<feature type="compositionally biased region" description="Polar residues" evidence="1">
    <location>
        <begin position="90"/>
        <end position="104"/>
    </location>
</feature>
<reference evidence="2 3" key="1">
    <citation type="journal article" date="2025" name="Microbiol. Resour. Announc.">
        <title>Draft genome sequences for Neonectria magnoliae and Neonectria punicea, canker pathogens of Liriodendron tulipifera and Acer saccharum in West Virginia.</title>
        <authorList>
            <person name="Petronek H.M."/>
            <person name="Kasson M.T."/>
            <person name="Metheny A.M."/>
            <person name="Stauder C.M."/>
            <person name="Lovett B."/>
            <person name="Lynch S.C."/>
            <person name="Garnas J.R."/>
            <person name="Kasson L.R."/>
            <person name="Stajich J.E."/>
        </authorList>
    </citation>
    <scope>NUCLEOTIDE SEQUENCE [LARGE SCALE GENOMIC DNA]</scope>
    <source>
        <strain evidence="2 3">NRRL 64651</strain>
    </source>
</reference>
<keyword evidence="3" id="KW-1185">Reference proteome</keyword>
<feature type="region of interest" description="Disordered" evidence="1">
    <location>
        <begin position="1"/>
        <end position="198"/>
    </location>
</feature>
<evidence type="ECO:0000256" key="1">
    <source>
        <dbReference type="SAM" id="MobiDB-lite"/>
    </source>
</evidence>
<proteinExistence type="predicted"/>
<accession>A0ABR1I711</accession>
<organism evidence="2 3">
    <name type="scientific">Neonectria magnoliae</name>
    <dbReference type="NCBI Taxonomy" id="2732573"/>
    <lineage>
        <taxon>Eukaryota</taxon>
        <taxon>Fungi</taxon>
        <taxon>Dikarya</taxon>
        <taxon>Ascomycota</taxon>
        <taxon>Pezizomycotina</taxon>
        <taxon>Sordariomycetes</taxon>
        <taxon>Hypocreomycetidae</taxon>
        <taxon>Hypocreales</taxon>
        <taxon>Nectriaceae</taxon>
        <taxon>Neonectria</taxon>
    </lineage>
</organism>
<sequence>MSFGFIDDAPGSASNWPSFGRTQRNHGLGSTSPGVATSPHGSSAVAASPNEGNLDDASFAESYRPETSPLFNPMSMTASRSPDAAPPPGLTSSTGAWESNNRQLSPLVRLAPAQSPDLSTEAEESVALEETVVQQPVADTSRISSPHQESSGPAFLGESDAQKLAADPFREPSPLQASVMRSAGENDQAQSVDEPKLDAMDTGASIKAEEEVHNETENLVEICRKKSAELTDGGFEDVPEEEVNDAQETKQPTITSAPEETSAITNHVDADGTAESDQMAIGLEESSSSRRSSVDDSAMPPPSSTKRPRRNASQMLNEAAQMFVKGIDGPRKRRSTALVSPAVKSMPARINAETPRKRGRPRKSEGIATPATQSVAKRGRPRKSDAVPAIKASPKKTRAPPTPRATTDLQNTATVSPHKAAQSGSAATTPNKVGRPRKMPAVETPSAETTETPKRRGRPPKNAPEPSSAKPAVSGTSSRGLRSTDAELPQKRNRTVKARVVPSPAKRGRPARKAATSTTKSASAKAAPNEAAPTKTAATRGRRAATKTANDDVAEAVAPVDPPKRRGRPPKNPTVSIEKESVTEPVAKRRGRGATAIEEPPVAETRKRGRPAQSAVEDNTPPIVKTRGRPKRSEPKADAPEPPAKRQRTTRAAEEPAAPTRRTGRSTAKEATEKTAVPSRAKSTRSQPETVPAEAEPPKVTRGRGAAKLAVEKSAPAPAPKPRGRPPKSGKSGKGELPSSKAAVEKQTTKRKIGRGAGPTSVVKKSSEPVVTRRGLRSRG</sequence>
<name>A0ABR1I711_9HYPO</name>
<dbReference type="EMBL" id="JAZAVK010000030">
    <property type="protein sequence ID" value="KAK7429358.1"/>
    <property type="molecule type" value="Genomic_DNA"/>
</dbReference>
<feature type="compositionally biased region" description="Acidic residues" evidence="1">
    <location>
        <begin position="234"/>
        <end position="245"/>
    </location>
</feature>
<dbReference type="Proteomes" id="UP001498421">
    <property type="component" value="Unassembled WGS sequence"/>
</dbReference>
<comment type="caution">
    <text evidence="2">The sequence shown here is derived from an EMBL/GenBank/DDBJ whole genome shotgun (WGS) entry which is preliminary data.</text>
</comment>
<evidence type="ECO:0000313" key="3">
    <source>
        <dbReference type="Proteomes" id="UP001498421"/>
    </source>
</evidence>
<feature type="compositionally biased region" description="Polar residues" evidence="1">
    <location>
        <begin position="422"/>
        <end position="431"/>
    </location>
</feature>
<feature type="region of interest" description="Disordered" evidence="1">
    <location>
        <begin position="229"/>
        <end position="780"/>
    </location>
</feature>
<feature type="compositionally biased region" description="Polar residues" evidence="1">
    <location>
        <begin position="28"/>
        <end position="41"/>
    </location>
</feature>
<feature type="compositionally biased region" description="Low complexity" evidence="1">
    <location>
        <begin position="513"/>
        <end position="539"/>
    </location>
</feature>
<feature type="compositionally biased region" description="Polar residues" evidence="1">
    <location>
        <begin position="249"/>
        <end position="265"/>
    </location>
</feature>
<evidence type="ECO:0000313" key="2">
    <source>
        <dbReference type="EMBL" id="KAK7429358.1"/>
    </source>
</evidence>
<feature type="compositionally biased region" description="Low complexity" evidence="1">
    <location>
        <begin position="729"/>
        <end position="741"/>
    </location>
</feature>
<dbReference type="SMART" id="SM00384">
    <property type="entry name" value="AT_hook"/>
    <property type="match status" value="9"/>
</dbReference>
<gene>
    <name evidence="2" type="ORF">QQZ08_004171</name>
</gene>
<dbReference type="InterPro" id="IPR017956">
    <property type="entry name" value="AT_hook_DNA-bd_motif"/>
</dbReference>